<dbReference type="PANTHER" id="PTHR33602:SF1">
    <property type="entry name" value="REGULATORY PROTEIN RECX FAMILY PROTEIN"/>
    <property type="match status" value="1"/>
</dbReference>
<evidence type="ECO:0000256" key="4">
    <source>
        <dbReference type="ARBA" id="ARBA00022490"/>
    </source>
</evidence>
<dbReference type="Pfam" id="PF21982">
    <property type="entry name" value="RecX_HTH1"/>
    <property type="match status" value="1"/>
</dbReference>
<evidence type="ECO:0000313" key="10">
    <source>
        <dbReference type="Proteomes" id="UP000484885"/>
    </source>
</evidence>
<evidence type="ECO:0000256" key="5">
    <source>
        <dbReference type="HAMAP-Rule" id="MF_01114"/>
    </source>
</evidence>
<evidence type="ECO:0000259" key="7">
    <source>
        <dbReference type="Pfam" id="PF21981"/>
    </source>
</evidence>
<feature type="domain" description="RecX first three-helical" evidence="8">
    <location>
        <begin position="14"/>
        <end position="52"/>
    </location>
</feature>
<dbReference type="InterPro" id="IPR036388">
    <property type="entry name" value="WH-like_DNA-bd_sf"/>
</dbReference>
<comment type="function">
    <text evidence="5">Modulates RecA activity.</text>
</comment>
<evidence type="ECO:0000313" key="9">
    <source>
        <dbReference type="EMBL" id="NDY96965.1"/>
    </source>
</evidence>
<dbReference type="InterPro" id="IPR003783">
    <property type="entry name" value="Regulatory_RecX"/>
</dbReference>
<dbReference type="EMBL" id="JAAGSC010000044">
    <property type="protein sequence ID" value="NDY96965.1"/>
    <property type="molecule type" value="Genomic_DNA"/>
</dbReference>
<dbReference type="Proteomes" id="UP000484885">
    <property type="component" value="Unassembled WGS sequence"/>
</dbReference>
<comment type="caution">
    <text evidence="9">The sequence shown here is derived from an EMBL/GenBank/DDBJ whole genome shotgun (WGS) entry which is preliminary data.</text>
</comment>
<dbReference type="RefSeq" id="WP_164212341.1">
    <property type="nucleotide sequence ID" value="NZ_JAAGSC010000044.1"/>
</dbReference>
<keyword evidence="4 5" id="KW-0963">Cytoplasm</keyword>
<comment type="similarity">
    <text evidence="2 5">Belongs to the RecX family.</text>
</comment>
<reference evidence="9 10" key="1">
    <citation type="submission" date="2020-02" db="EMBL/GenBank/DDBJ databases">
        <authorList>
            <person name="Zhang X.-Y."/>
        </authorList>
    </citation>
    <scope>NUCLEOTIDE SEQUENCE [LARGE SCALE GENOMIC DNA]</scope>
    <source>
        <strain evidence="9 10">C33</strain>
    </source>
</reference>
<dbReference type="Pfam" id="PF02631">
    <property type="entry name" value="RecX_HTH2"/>
    <property type="match status" value="1"/>
</dbReference>
<evidence type="ECO:0000259" key="6">
    <source>
        <dbReference type="Pfam" id="PF02631"/>
    </source>
</evidence>
<organism evidence="9 10">
    <name type="scientific">Wenzhouxiangella limi</name>
    <dbReference type="NCBI Taxonomy" id="2707351"/>
    <lineage>
        <taxon>Bacteria</taxon>
        <taxon>Pseudomonadati</taxon>
        <taxon>Pseudomonadota</taxon>
        <taxon>Gammaproteobacteria</taxon>
        <taxon>Chromatiales</taxon>
        <taxon>Wenzhouxiangellaceae</taxon>
        <taxon>Wenzhouxiangella</taxon>
    </lineage>
</organism>
<feature type="domain" description="RecX third three-helical" evidence="7">
    <location>
        <begin position="104"/>
        <end position="148"/>
    </location>
</feature>
<dbReference type="GO" id="GO:0005737">
    <property type="term" value="C:cytoplasm"/>
    <property type="evidence" value="ECO:0007669"/>
    <property type="project" value="UniProtKB-SubCell"/>
</dbReference>
<dbReference type="InterPro" id="IPR053924">
    <property type="entry name" value="RecX_HTH_2nd"/>
</dbReference>
<evidence type="ECO:0000256" key="2">
    <source>
        <dbReference type="ARBA" id="ARBA00009695"/>
    </source>
</evidence>
<comment type="subcellular location">
    <subcellularLocation>
        <location evidence="1 5">Cytoplasm</location>
    </subcellularLocation>
</comment>
<sequence>MNESRAEASPADVREAALRLLARREHSVQELTRKLTCKGWPQPLVEQGIAELAEQGLQSDQRFAESFARSRAEKAYGPVRIRAELSERGIDRSLAQRALAELDVDWLAQAAKWFLRRYGETRSEDMKEKSRRRQALARRGFEESVIRELTD</sequence>
<name>A0A845VAN9_9GAMM</name>
<dbReference type="GO" id="GO:0006282">
    <property type="term" value="P:regulation of DNA repair"/>
    <property type="evidence" value="ECO:0007669"/>
    <property type="project" value="UniProtKB-UniRule"/>
</dbReference>
<dbReference type="AlphaFoldDB" id="A0A845VAN9"/>
<feature type="domain" description="RecX second three-helical" evidence="6">
    <location>
        <begin position="59"/>
        <end position="99"/>
    </location>
</feature>
<keyword evidence="10" id="KW-1185">Reference proteome</keyword>
<evidence type="ECO:0000256" key="1">
    <source>
        <dbReference type="ARBA" id="ARBA00004496"/>
    </source>
</evidence>
<proteinExistence type="inferred from homology"/>
<dbReference type="InterPro" id="IPR053925">
    <property type="entry name" value="RecX_HTH_3rd"/>
</dbReference>
<protein>
    <recommendedName>
        <fullName evidence="3 5">Regulatory protein RecX</fullName>
    </recommendedName>
</protein>
<gene>
    <name evidence="5" type="primary">recX</name>
    <name evidence="9" type="ORF">G3I74_14630</name>
</gene>
<dbReference type="Pfam" id="PF21981">
    <property type="entry name" value="RecX_HTH3"/>
    <property type="match status" value="1"/>
</dbReference>
<dbReference type="InterPro" id="IPR053926">
    <property type="entry name" value="RecX_HTH_1st"/>
</dbReference>
<evidence type="ECO:0000259" key="8">
    <source>
        <dbReference type="Pfam" id="PF21982"/>
    </source>
</evidence>
<evidence type="ECO:0000256" key="3">
    <source>
        <dbReference type="ARBA" id="ARBA00018111"/>
    </source>
</evidence>
<dbReference type="HAMAP" id="MF_01114">
    <property type="entry name" value="RecX"/>
    <property type="match status" value="1"/>
</dbReference>
<accession>A0A845VAN9</accession>
<dbReference type="Gene3D" id="1.10.10.10">
    <property type="entry name" value="Winged helix-like DNA-binding domain superfamily/Winged helix DNA-binding domain"/>
    <property type="match status" value="3"/>
</dbReference>
<dbReference type="PANTHER" id="PTHR33602">
    <property type="entry name" value="REGULATORY PROTEIN RECX FAMILY PROTEIN"/>
    <property type="match status" value="1"/>
</dbReference>